<feature type="compositionally biased region" description="Polar residues" evidence="8">
    <location>
        <begin position="16"/>
        <end position="27"/>
    </location>
</feature>
<dbReference type="InterPro" id="IPR005828">
    <property type="entry name" value="MFS_sugar_transport-like"/>
</dbReference>
<evidence type="ECO:0000256" key="9">
    <source>
        <dbReference type="SAM" id="Phobius"/>
    </source>
</evidence>
<feature type="transmembrane region" description="Helical" evidence="9">
    <location>
        <begin position="301"/>
        <end position="318"/>
    </location>
</feature>
<dbReference type="InterPro" id="IPR020846">
    <property type="entry name" value="MFS_dom"/>
</dbReference>
<feature type="transmembrane region" description="Helical" evidence="9">
    <location>
        <begin position="415"/>
        <end position="442"/>
    </location>
</feature>
<keyword evidence="5" id="KW-0769">Symport</keyword>
<dbReference type="PROSITE" id="PS00217">
    <property type="entry name" value="SUGAR_TRANSPORT_2"/>
    <property type="match status" value="1"/>
</dbReference>
<protein>
    <submittedName>
        <fullName evidence="11">MFS transporter</fullName>
    </submittedName>
</protein>
<evidence type="ECO:0000256" key="5">
    <source>
        <dbReference type="ARBA" id="ARBA00022847"/>
    </source>
</evidence>
<keyword evidence="4 9" id="KW-0812">Transmembrane</keyword>
<evidence type="ECO:0000256" key="3">
    <source>
        <dbReference type="ARBA" id="ARBA00022475"/>
    </source>
</evidence>
<organism evidence="11 12">
    <name type="scientific">Paeniglutamicibacter terrestris</name>
    <dbReference type="NCBI Taxonomy" id="2723403"/>
    <lineage>
        <taxon>Bacteria</taxon>
        <taxon>Bacillati</taxon>
        <taxon>Actinomycetota</taxon>
        <taxon>Actinomycetes</taxon>
        <taxon>Micrococcales</taxon>
        <taxon>Micrococcaceae</taxon>
        <taxon>Paeniglutamicibacter</taxon>
    </lineage>
</organism>
<proteinExistence type="predicted"/>
<evidence type="ECO:0000256" key="2">
    <source>
        <dbReference type="ARBA" id="ARBA00022448"/>
    </source>
</evidence>
<dbReference type="PANTHER" id="PTHR43528">
    <property type="entry name" value="ALPHA-KETOGLUTARATE PERMEASE"/>
    <property type="match status" value="1"/>
</dbReference>
<comment type="caution">
    <text evidence="11">The sequence shown here is derived from an EMBL/GenBank/DDBJ whole genome shotgun (WGS) entry which is preliminary data.</text>
</comment>
<feature type="transmembrane region" description="Helical" evidence="9">
    <location>
        <begin position="172"/>
        <end position="195"/>
    </location>
</feature>
<dbReference type="InterPro" id="IPR005829">
    <property type="entry name" value="Sugar_transporter_CS"/>
</dbReference>
<keyword evidence="2" id="KW-0813">Transport</keyword>
<dbReference type="RefSeq" id="WP_168151812.1">
    <property type="nucleotide sequence ID" value="NZ_JAAWVT010000004.1"/>
</dbReference>
<feature type="transmembrane region" description="Helical" evidence="9">
    <location>
        <begin position="264"/>
        <end position="281"/>
    </location>
</feature>
<feature type="transmembrane region" description="Helical" evidence="9">
    <location>
        <begin position="73"/>
        <end position="99"/>
    </location>
</feature>
<evidence type="ECO:0000256" key="6">
    <source>
        <dbReference type="ARBA" id="ARBA00022989"/>
    </source>
</evidence>
<accession>A0ABX1G628</accession>
<gene>
    <name evidence="11" type="ORF">HED64_09700</name>
</gene>
<evidence type="ECO:0000313" key="12">
    <source>
        <dbReference type="Proteomes" id="UP000746595"/>
    </source>
</evidence>
<feature type="transmembrane region" description="Helical" evidence="9">
    <location>
        <begin position="354"/>
        <end position="377"/>
    </location>
</feature>
<keyword evidence="12" id="KW-1185">Reference proteome</keyword>
<feature type="region of interest" description="Disordered" evidence="8">
    <location>
        <begin position="1"/>
        <end position="27"/>
    </location>
</feature>
<evidence type="ECO:0000313" key="11">
    <source>
        <dbReference type="EMBL" id="NKG20975.1"/>
    </source>
</evidence>
<evidence type="ECO:0000256" key="8">
    <source>
        <dbReference type="SAM" id="MobiDB-lite"/>
    </source>
</evidence>
<dbReference type="Proteomes" id="UP000746595">
    <property type="component" value="Unassembled WGS sequence"/>
</dbReference>
<keyword evidence="7 9" id="KW-0472">Membrane</keyword>
<dbReference type="PROSITE" id="PS50850">
    <property type="entry name" value="MFS"/>
    <property type="match status" value="1"/>
</dbReference>
<name>A0ABX1G628_9MICC</name>
<evidence type="ECO:0000256" key="7">
    <source>
        <dbReference type="ARBA" id="ARBA00023136"/>
    </source>
</evidence>
<keyword evidence="3" id="KW-1003">Cell membrane</keyword>
<dbReference type="EMBL" id="JAAWVT010000004">
    <property type="protein sequence ID" value="NKG20975.1"/>
    <property type="molecule type" value="Genomic_DNA"/>
</dbReference>
<feature type="transmembrane region" description="Helical" evidence="9">
    <location>
        <begin position="330"/>
        <end position="348"/>
    </location>
</feature>
<dbReference type="Pfam" id="PF00083">
    <property type="entry name" value="Sugar_tr"/>
    <property type="match status" value="2"/>
</dbReference>
<keyword evidence="6 9" id="KW-1133">Transmembrane helix</keyword>
<evidence type="ECO:0000256" key="1">
    <source>
        <dbReference type="ARBA" id="ARBA00004651"/>
    </source>
</evidence>
<feature type="domain" description="Major facilitator superfamily (MFS) profile" evidence="10">
    <location>
        <begin position="35"/>
        <end position="448"/>
    </location>
</feature>
<evidence type="ECO:0000259" key="10">
    <source>
        <dbReference type="PROSITE" id="PS50850"/>
    </source>
</evidence>
<dbReference type="Gene3D" id="1.20.1250.20">
    <property type="entry name" value="MFS general substrate transporter like domains"/>
    <property type="match status" value="2"/>
</dbReference>
<evidence type="ECO:0000256" key="4">
    <source>
        <dbReference type="ARBA" id="ARBA00022692"/>
    </source>
</evidence>
<dbReference type="InterPro" id="IPR051084">
    <property type="entry name" value="H+-coupled_symporters"/>
</dbReference>
<reference evidence="11 12" key="1">
    <citation type="submission" date="2020-04" db="EMBL/GenBank/DDBJ databases">
        <title>Paeniglutamicibacter sp. ANT13_2, a novel actinomycete isolated from sediment in Antarctica.</title>
        <authorList>
            <person name="Sakdapetsiri C."/>
            <person name="Pinyakong O."/>
        </authorList>
    </citation>
    <scope>NUCLEOTIDE SEQUENCE [LARGE SCALE GENOMIC DNA]</scope>
    <source>
        <strain evidence="11 12">ANT13_2</strain>
    </source>
</reference>
<dbReference type="SUPFAM" id="SSF103473">
    <property type="entry name" value="MFS general substrate transporter"/>
    <property type="match status" value="1"/>
</dbReference>
<dbReference type="InterPro" id="IPR036259">
    <property type="entry name" value="MFS_trans_sf"/>
</dbReference>
<feature type="transmembrane region" description="Helical" evidence="9">
    <location>
        <begin position="389"/>
        <end position="409"/>
    </location>
</feature>
<dbReference type="PANTHER" id="PTHR43528:SF1">
    <property type="entry name" value="ALPHA-KETOGLUTARATE PERMEASE"/>
    <property type="match status" value="1"/>
</dbReference>
<sequence>MSIKVQQVPSGGHQAPQPTITSNGHSVPGQSTVKTLLGIGAGNAVEWFDWAIYATFASFISGQLFSKADPTSAFLATMAIFAVGFVARPFGGAFFGLIGDKVGRKAAMTMAVGLASVGSLIIAITPTYSSIGAGASLILLVARLLQGLAHGGEMPSAQTYLAEVAPAQKRGFYSTLMYFSGTAGIVAGTLLGAILTVTLTKEQMGAFGWRIPFAVGALMGLYTLIMRSRLKETEQFEEQKSAKAAAGAKGPSVFSQIIANWRQAVRVIGLTVGLTVVYYIWSVSTPAYAIANLKMDPATALWTGVAANLVFMAALPFWGKLSDRIGRRPVLLISALGAAALQFPMSSLVRGEAWQLFVAMSVMLIFIAASASIVPAVYAELFPTAIRTIGVAIPYAIAVAGFGGTAAFLQAGFNAWFGLSTGGTVFAIYSIVLLLISALTIYKMPESVGKDLRG</sequence>
<comment type="subcellular location">
    <subcellularLocation>
        <location evidence="1">Cell membrane</location>
        <topology evidence="1">Multi-pass membrane protein</topology>
    </subcellularLocation>
</comment>
<feature type="transmembrane region" description="Helical" evidence="9">
    <location>
        <begin position="207"/>
        <end position="225"/>
    </location>
</feature>